<dbReference type="Pfam" id="PF02620">
    <property type="entry name" value="YceD"/>
    <property type="match status" value="1"/>
</dbReference>
<dbReference type="InterPro" id="IPR003772">
    <property type="entry name" value="YceD"/>
</dbReference>
<comment type="function">
    <text evidence="1">Plays a role in synthesis, processing and/or stability of 23S rRNA.</text>
</comment>
<evidence type="ECO:0000256" key="4">
    <source>
        <dbReference type="ARBA" id="ARBA00022517"/>
    </source>
</evidence>
<evidence type="ECO:0000256" key="2">
    <source>
        <dbReference type="ARBA" id="ARBA00010740"/>
    </source>
</evidence>
<dbReference type="EMBL" id="JAJBZT010000006">
    <property type="protein sequence ID" value="MCB6184367.1"/>
    <property type="molecule type" value="Genomic_DNA"/>
</dbReference>
<evidence type="ECO:0000313" key="7">
    <source>
        <dbReference type="Proteomes" id="UP001165395"/>
    </source>
</evidence>
<sequence>MSEQFIIHNLRFAESGEVLEVKLPQSSFVRLSEEVVRPAGDVHFRLIGGRNSLGLPVLELTVKTTVELICQRCMHSMDFSVDASTTFVVVKYPDQVEVFDTDEEDAIMIDDAFNVLEYVEDEILLALPSSPRHEKCVDSSAAAVATETNKKPNPFAVLAELKNR</sequence>
<evidence type="ECO:0000256" key="5">
    <source>
        <dbReference type="ARBA" id="ARBA00031841"/>
    </source>
</evidence>
<dbReference type="PANTHER" id="PTHR38099:SF1">
    <property type="entry name" value="LARGE RIBOSOMAL RNA SUBUNIT ACCUMULATION PROTEIN YCED"/>
    <property type="match status" value="1"/>
</dbReference>
<organism evidence="6 7">
    <name type="scientific">Leeia speluncae</name>
    <dbReference type="NCBI Taxonomy" id="2884804"/>
    <lineage>
        <taxon>Bacteria</taxon>
        <taxon>Pseudomonadati</taxon>
        <taxon>Pseudomonadota</taxon>
        <taxon>Betaproteobacteria</taxon>
        <taxon>Neisseriales</taxon>
        <taxon>Leeiaceae</taxon>
        <taxon>Leeia</taxon>
    </lineage>
</organism>
<accession>A0ABS8D8A3</accession>
<gene>
    <name evidence="6" type="ORF">LIN78_12505</name>
</gene>
<name>A0ABS8D8A3_9NEIS</name>
<proteinExistence type="inferred from homology"/>
<protein>
    <recommendedName>
        <fullName evidence="3">Large ribosomal RNA subunit accumulation protein YceD</fullName>
    </recommendedName>
    <alternativeName>
        <fullName evidence="5">23S rRNA accumulation protein YceD</fullName>
    </alternativeName>
</protein>
<reference evidence="6" key="1">
    <citation type="submission" date="2021-10" db="EMBL/GenBank/DDBJ databases">
        <title>The complete genome sequence of Leeia sp. TBRC 13508.</title>
        <authorList>
            <person name="Charoenyingcharoen P."/>
            <person name="Yukphan P."/>
        </authorList>
    </citation>
    <scope>NUCLEOTIDE SEQUENCE</scope>
    <source>
        <strain evidence="6">TBRC 13508</strain>
    </source>
</reference>
<dbReference type="RefSeq" id="WP_227181177.1">
    <property type="nucleotide sequence ID" value="NZ_JAJBZT010000006.1"/>
</dbReference>
<evidence type="ECO:0000256" key="3">
    <source>
        <dbReference type="ARBA" id="ARBA00015716"/>
    </source>
</evidence>
<comment type="caution">
    <text evidence="6">The sequence shown here is derived from an EMBL/GenBank/DDBJ whole genome shotgun (WGS) entry which is preliminary data.</text>
</comment>
<evidence type="ECO:0000256" key="1">
    <source>
        <dbReference type="ARBA" id="ARBA00002868"/>
    </source>
</evidence>
<dbReference type="Proteomes" id="UP001165395">
    <property type="component" value="Unassembled WGS sequence"/>
</dbReference>
<dbReference type="PANTHER" id="PTHR38099">
    <property type="entry name" value="LARGE RIBOSOMAL RNA SUBUNIT ACCUMULATION PROTEIN YCED"/>
    <property type="match status" value="1"/>
</dbReference>
<evidence type="ECO:0000313" key="6">
    <source>
        <dbReference type="EMBL" id="MCB6184367.1"/>
    </source>
</evidence>
<dbReference type="InterPro" id="IPR039255">
    <property type="entry name" value="YceD_bac"/>
</dbReference>
<keyword evidence="4" id="KW-0690">Ribosome biogenesis</keyword>
<comment type="similarity">
    <text evidence="2">Belongs to the DUF177 domain family.</text>
</comment>
<keyword evidence="7" id="KW-1185">Reference proteome</keyword>